<name>A0ABM8YTK2_9BACI</name>
<dbReference type="Proteomes" id="UP000789833">
    <property type="component" value="Unassembled WGS sequence"/>
</dbReference>
<feature type="transmembrane region" description="Helical" evidence="1">
    <location>
        <begin position="34"/>
        <end position="52"/>
    </location>
</feature>
<protein>
    <recommendedName>
        <fullName evidence="4">DUF3267 domain-containing protein</fullName>
    </recommendedName>
</protein>
<sequence length="104" mass="12490">MILWFRNLPQKSMDLSVWTPFIQNNWCRKHYVKFVYLIQIIILSVPSFFFYSTGFTTINIIIIISLLVFIFHECLHLLILNKKDDISLTFSGIFFLDKYKFNTL</sequence>
<comment type="caution">
    <text evidence="2">The sequence shown here is derived from an EMBL/GenBank/DDBJ whole genome shotgun (WGS) entry which is preliminary data.</text>
</comment>
<keyword evidence="1" id="KW-1133">Transmembrane helix</keyword>
<keyword evidence="1" id="KW-0472">Membrane</keyword>
<feature type="transmembrane region" description="Helical" evidence="1">
    <location>
        <begin position="58"/>
        <end position="80"/>
    </location>
</feature>
<keyword evidence="3" id="KW-1185">Reference proteome</keyword>
<evidence type="ECO:0008006" key="4">
    <source>
        <dbReference type="Google" id="ProtNLM"/>
    </source>
</evidence>
<keyword evidence="1" id="KW-0812">Transmembrane</keyword>
<evidence type="ECO:0000256" key="1">
    <source>
        <dbReference type="SAM" id="Phobius"/>
    </source>
</evidence>
<dbReference type="EMBL" id="CAKJTJ010000042">
    <property type="protein sequence ID" value="CAG9623290.1"/>
    <property type="molecule type" value="Genomic_DNA"/>
</dbReference>
<proteinExistence type="predicted"/>
<organism evidence="2 3">
    <name type="scientific">Sutcliffiella rhizosphaerae</name>
    <dbReference type="NCBI Taxonomy" id="2880967"/>
    <lineage>
        <taxon>Bacteria</taxon>
        <taxon>Bacillati</taxon>
        <taxon>Bacillota</taxon>
        <taxon>Bacilli</taxon>
        <taxon>Bacillales</taxon>
        <taxon>Bacillaceae</taxon>
        <taxon>Sutcliffiella</taxon>
    </lineage>
</organism>
<reference evidence="2 3" key="1">
    <citation type="submission" date="2021-10" db="EMBL/GenBank/DDBJ databases">
        <authorList>
            <person name="Criscuolo A."/>
        </authorList>
    </citation>
    <scope>NUCLEOTIDE SEQUENCE [LARGE SCALE GENOMIC DNA]</scope>
    <source>
        <strain evidence="3">CIP 111883</strain>
    </source>
</reference>
<evidence type="ECO:0000313" key="2">
    <source>
        <dbReference type="EMBL" id="CAG9623290.1"/>
    </source>
</evidence>
<gene>
    <name evidence="2" type="ORF">BACCIP111883_04091</name>
</gene>
<accession>A0ABM8YTK2</accession>
<evidence type="ECO:0000313" key="3">
    <source>
        <dbReference type="Proteomes" id="UP000789833"/>
    </source>
</evidence>